<reference evidence="2 3" key="1">
    <citation type="submission" date="2020-01" db="EMBL/GenBank/DDBJ databases">
        <authorList>
            <consortium name="DOE Joint Genome Institute"/>
            <person name="Haridas S."/>
            <person name="Albert R."/>
            <person name="Binder M."/>
            <person name="Bloem J."/>
            <person name="Labutti K."/>
            <person name="Salamov A."/>
            <person name="Andreopoulos B."/>
            <person name="Baker S.E."/>
            <person name="Barry K."/>
            <person name="Bills G."/>
            <person name="Bluhm B.H."/>
            <person name="Cannon C."/>
            <person name="Castanera R."/>
            <person name="Culley D.E."/>
            <person name="Daum C."/>
            <person name="Ezra D."/>
            <person name="Gonzalez J.B."/>
            <person name="Henrissat B."/>
            <person name="Kuo A."/>
            <person name="Liang C."/>
            <person name="Lipzen A."/>
            <person name="Lutzoni F."/>
            <person name="Magnuson J."/>
            <person name="Mondo S."/>
            <person name="Nolan M."/>
            <person name="Ohm R."/>
            <person name="Pangilinan J."/>
            <person name="Park H.-J.H."/>
            <person name="Ramirez L."/>
            <person name="Alfaro M."/>
            <person name="Sun H."/>
            <person name="Tritt A."/>
            <person name="Yoshinaga Y."/>
            <person name="Zwiers L.-H.L."/>
            <person name="Turgeon B.G."/>
            <person name="Goodwin S.B."/>
            <person name="Spatafora J.W."/>
            <person name="Crous P.W."/>
            <person name="Grigoriev I.V."/>
        </authorList>
    </citation>
    <scope>NUCLEOTIDE SEQUENCE [LARGE SCALE GENOMIC DNA]</scope>
    <source>
        <strain evidence="2 3">CBS 611.86</strain>
    </source>
</reference>
<protein>
    <submittedName>
        <fullName evidence="2">Uncharacterized protein</fullName>
    </submittedName>
</protein>
<feature type="region of interest" description="Disordered" evidence="1">
    <location>
        <begin position="1"/>
        <end position="37"/>
    </location>
</feature>
<evidence type="ECO:0000313" key="2">
    <source>
        <dbReference type="EMBL" id="KAF2876504.1"/>
    </source>
</evidence>
<dbReference type="Proteomes" id="UP000481861">
    <property type="component" value="Unassembled WGS sequence"/>
</dbReference>
<comment type="caution">
    <text evidence="2">The sequence shown here is derived from an EMBL/GenBank/DDBJ whole genome shotgun (WGS) entry which is preliminary data.</text>
</comment>
<evidence type="ECO:0000313" key="3">
    <source>
        <dbReference type="Proteomes" id="UP000481861"/>
    </source>
</evidence>
<feature type="compositionally biased region" description="Basic residues" evidence="1">
    <location>
        <begin position="1"/>
        <end position="22"/>
    </location>
</feature>
<name>A0A7C8MTG3_9PLEO</name>
<gene>
    <name evidence="2" type="ORF">BDV95DRAFT_602482</name>
</gene>
<dbReference type="AlphaFoldDB" id="A0A7C8MTG3"/>
<evidence type="ECO:0000256" key="1">
    <source>
        <dbReference type="SAM" id="MobiDB-lite"/>
    </source>
</evidence>
<dbReference type="OrthoDB" id="3799856at2759"/>
<keyword evidence="3" id="KW-1185">Reference proteome</keyword>
<organism evidence="2 3">
    <name type="scientific">Massariosphaeria phaeospora</name>
    <dbReference type="NCBI Taxonomy" id="100035"/>
    <lineage>
        <taxon>Eukaryota</taxon>
        <taxon>Fungi</taxon>
        <taxon>Dikarya</taxon>
        <taxon>Ascomycota</taxon>
        <taxon>Pezizomycotina</taxon>
        <taxon>Dothideomycetes</taxon>
        <taxon>Pleosporomycetidae</taxon>
        <taxon>Pleosporales</taxon>
        <taxon>Pleosporales incertae sedis</taxon>
        <taxon>Massariosphaeria</taxon>
    </lineage>
</organism>
<dbReference type="EMBL" id="JAADJZ010000003">
    <property type="protein sequence ID" value="KAF2876504.1"/>
    <property type="molecule type" value="Genomic_DNA"/>
</dbReference>
<proteinExistence type="predicted"/>
<feature type="compositionally biased region" description="Polar residues" evidence="1">
    <location>
        <begin position="23"/>
        <end position="34"/>
    </location>
</feature>
<sequence length="174" mass="19724">MAERSKKRKRRSVSPATRKSHRTASASTFRSTPGDSADVPISEKWNFRIEVVSSTNPDSDVLRKAIAGLIKICFPESFLDQLGRDVVAAHMRQEDATESQIECMRTVFQSEMLRRVSSMLATYMDTPEKFKLGIASLVRAGKESHELWLAQEDVNEIRVLLKELRKPAVQDTKE</sequence>
<accession>A0A7C8MTG3</accession>